<dbReference type="GO" id="GO:0008932">
    <property type="term" value="F:lytic endotransglycosylase activity"/>
    <property type="evidence" value="ECO:0007669"/>
    <property type="project" value="TreeGrafter"/>
</dbReference>
<proteinExistence type="inferred from homology"/>
<dbReference type="CDD" id="cd16894">
    <property type="entry name" value="MltD-like"/>
    <property type="match status" value="1"/>
</dbReference>
<dbReference type="RefSeq" id="WP_182807656.1">
    <property type="nucleotide sequence ID" value="NZ_JACJFM010000004.1"/>
</dbReference>
<gene>
    <name evidence="4" type="ORF">H4O21_04480</name>
</gene>
<organism evidence="4 5">
    <name type="scientific">Oceanospirillum sediminis</name>
    <dbReference type="NCBI Taxonomy" id="2760088"/>
    <lineage>
        <taxon>Bacteria</taxon>
        <taxon>Pseudomonadati</taxon>
        <taxon>Pseudomonadota</taxon>
        <taxon>Gammaproteobacteria</taxon>
        <taxon>Oceanospirillales</taxon>
        <taxon>Oceanospirillaceae</taxon>
        <taxon>Oceanospirillum</taxon>
    </lineage>
</organism>
<dbReference type="InterPro" id="IPR008258">
    <property type="entry name" value="Transglycosylase_SLT_dom_1"/>
</dbReference>
<dbReference type="InterPro" id="IPR036779">
    <property type="entry name" value="LysM_dom_sf"/>
</dbReference>
<dbReference type="InterPro" id="IPR018392">
    <property type="entry name" value="LysM"/>
</dbReference>
<protein>
    <submittedName>
        <fullName evidence="4">LysM peptidoglycan-binding domain-containing protein</fullName>
    </submittedName>
</protein>
<dbReference type="PANTHER" id="PTHR33734">
    <property type="entry name" value="LYSM DOMAIN-CONTAINING GPI-ANCHORED PROTEIN 2"/>
    <property type="match status" value="1"/>
</dbReference>
<evidence type="ECO:0000259" key="3">
    <source>
        <dbReference type="PROSITE" id="PS51782"/>
    </source>
</evidence>
<dbReference type="EMBL" id="JACJFM010000004">
    <property type="protein sequence ID" value="MBB1485868.1"/>
    <property type="molecule type" value="Genomic_DNA"/>
</dbReference>
<name>A0A839ILN1_9GAMM</name>
<dbReference type="SUPFAM" id="SSF54106">
    <property type="entry name" value="LysM domain"/>
    <property type="match status" value="3"/>
</dbReference>
<dbReference type="SMART" id="SM00257">
    <property type="entry name" value="LysM"/>
    <property type="match status" value="3"/>
</dbReference>
<dbReference type="CDD" id="cd00118">
    <property type="entry name" value="LysM"/>
    <property type="match status" value="3"/>
</dbReference>
<dbReference type="InterPro" id="IPR000189">
    <property type="entry name" value="Transglyc_AS"/>
</dbReference>
<reference evidence="4 5" key="1">
    <citation type="submission" date="2020-08" db="EMBL/GenBank/DDBJ databases">
        <title>Oceanospirillum sp. nov. isolated from marine sediment.</title>
        <authorList>
            <person name="Ji X."/>
        </authorList>
    </citation>
    <scope>NUCLEOTIDE SEQUENCE [LARGE SCALE GENOMIC DNA]</scope>
    <source>
        <strain evidence="4 5">D5</strain>
    </source>
</reference>
<dbReference type="GO" id="GO:0000270">
    <property type="term" value="P:peptidoglycan metabolic process"/>
    <property type="evidence" value="ECO:0007669"/>
    <property type="project" value="InterPro"/>
</dbReference>
<evidence type="ECO:0000256" key="1">
    <source>
        <dbReference type="ARBA" id="ARBA00007734"/>
    </source>
</evidence>
<dbReference type="PANTHER" id="PTHR33734:SF22">
    <property type="entry name" value="MEMBRANE-BOUND LYTIC MUREIN TRANSGLYCOSYLASE D"/>
    <property type="match status" value="1"/>
</dbReference>
<dbReference type="SUPFAM" id="SSF53955">
    <property type="entry name" value="Lysozyme-like"/>
    <property type="match status" value="1"/>
</dbReference>
<dbReference type="Pfam" id="PF01464">
    <property type="entry name" value="SLT"/>
    <property type="match status" value="1"/>
</dbReference>
<evidence type="ECO:0000256" key="2">
    <source>
        <dbReference type="SAM" id="MobiDB-lite"/>
    </source>
</evidence>
<comment type="caution">
    <text evidence="4">The sequence shown here is derived from an EMBL/GenBank/DDBJ whole genome shotgun (WGS) entry which is preliminary data.</text>
</comment>
<comment type="similarity">
    <text evidence="1">Belongs to the transglycosylase Slt family.</text>
</comment>
<evidence type="ECO:0000313" key="4">
    <source>
        <dbReference type="EMBL" id="MBB1485868.1"/>
    </source>
</evidence>
<dbReference type="GO" id="GO:0016020">
    <property type="term" value="C:membrane"/>
    <property type="evidence" value="ECO:0007669"/>
    <property type="project" value="InterPro"/>
</dbReference>
<dbReference type="AlphaFoldDB" id="A0A839ILN1"/>
<feature type="domain" description="LysM" evidence="3">
    <location>
        <begin position="532"/>
        <end position="576"/>
    </location>
</feature>
<evidence type="ECO:0000313" key="5">
    <source>
        <dbReference type="Proteomes" id="UP000565262"/>
    </source>
</evidence>
<accession>A0A839ILN1</accession>
<feature type="domain" description="LysM" evidence="3">
    <location>
        <begin position="386"/>
        <end position="429"/>
    </location>
</feature>
<sequence>MFSSTRFQSGSSFKSRYTLIPLVLTVLLSGCVSQQEKPLNSEVHPRLQGLPEEGRITSAPDGKNASELLAELEGYRTGSLQNVSDLGLATELSNAPVSQWRNWQQPVLNDFHLWDRVLKNFKLDLDQNNPRIQAQLNWYKKHPRYLERVFTRAERYMFHVVEQIEQRGLPGELAFLPIVESAYDPFAYSHGRASGMWQFIPSTARYFGLRNDWWYDGRRDVLDSTDKALGYLERLNTRFKGDWLHALAAYNAGGGNVNKAIRKNREAGKDTSYWNLRLPAETQAYVPKLIALAKLIRDADHYGLKLKPIANKPYFAAVETGGQIDLAEAARMADMSINDLYLLNPGFSQWATSPDGPHRLLVPVEKAAAFEKKLTKLPSSKRLGWQRYTIKSGDSLIRIAKKFNTTPQMIRQTNNIRGNRIRAGKKLLIPIPKASAGHYALSAGQRLQRKQDYDRSGTGGKRIEYKVRSGDSFWSLSRKHKVSMRQIARWNGMAPTDILRPGKKLIIWSKGHISASKSTRTASNDRKIIRKVGYKVRQGDSLARIASKFQVSINQIVGWNKINKKKYLQPGQKLTLYVDVTRNQ</sequence>
<dbReference type="Proteomes" id="UP000565262">
    <property type="component" value="Unassembled WGS sequence"/>
</dbReference>
<dbReference type="Gene3D" id="1.10.530.10">
    <property type="match status" value="1"/>
</dbReference>
<dbReference type="PROSITE" id="PS51782">
    <property type="entry name" value="LYSM"/>
    <property type="match status" value="3"/>
</dbReference>
<feature type="region of interest" description="Disordered" evidence="2">
    <location>
        <begin position="39"/>
        <end position="61"/>
    </location>
</feature>
<dbReference type="Gene3D" id="3.10.350.10">
    <property type="entry name" value="LysM domain"/>
    <property type="match status" value="3"/>
</dbReference>
<dbReference type="InterPro" id="IPR023346">
    <property type="entry name" value="Lysozyme-like_dom_sf"/>
</dbReference>
<dbReference type="PROSITE" id="PS00922">
    <property type="entry name" value="TRANSGLYCOSYLASE"/>
    <property type="match status" value="1"/>
</dbReference>
<feature type="domain" description="LysM" evidence="3">
    <location>
        <begin position="463"/>
        <end position="507"/>
    </location>
</feature>
<dbReference type="Pfam" id="PF01476">
    <property type="entry name" value="LysM"/>
    <property type="match status" value="3"/>
</dbReference>
<dbReference type="PROSITE" id="PS51257">
    <property type="entry name" value="PROKAR_LIPOPROTEIN"/>
    <property type="match status" value="1"/>
</dbReference>
<keyword evidence="5" id="KW-1185">Reference proteome</keyword>